<proteinExistence type="predicted"/>
<dbReference type="PANTHER" id="PTHR19446">
    <property type="entry name" value="REVERSE TRANSCRIPTASES"/>
    <property type="match status" value="1"/>
</dbReference>
<dbReference type="OrthoDB" id="417662at2759"/>
<feature type="region of interest" description="Disordered" evidence="1">
    <location>
        <begin position="219"/>
        <end position="240"/>
    </location>
</feature>
<dbReference type="EMBL" id="CAJNDS010002212">
    <property type="protein sequence ID" value="CAE7375456.1"/>
    <property type="molecule type" value="Genomic_DNA"/>
</dbReference>
<sequence>MAGTLQDGDYVLLTAATHSVPALPRAALFRTWPHTDLLAVDFATTDLFPLPEDLGQAFEQIHDGVARACEARFVLIGRAYAHSQTALVHSRVRGEIQLHINCRIPASAAQVEEALALLPEWQDARTVHDTGMMSGDAPIFMAQDIYESRERWHLIPVPYFLRLFLLWPVNEQLVQLADSLPAPPHLQVNAMQQSRHGAVRHFHPRDPTDSHSLLQLASTFKKESSSPHEETSPADALPRPATLGCKANHFQTAIRPMASLRLVPSEFDEVVDRVFLNVALQMAPRAPAEIETRFTVFDPIFQTRVLTHQPGRRWEWTLLAVLRATARPIRTIQRLSEPIWGFPEPQLVVTFDTTPPDHVAIPVDGRPLGNAICTVHLGPRTSWETLGQILQQTMPETRDCRGIGDRFLSVLRDGHLLLSDANRPLADPLPDRLFLSQFLTPHVRPHTPPIPASLTVSETATEPNEIPRPEAIDVSSAAAPAAETDELRPLNWSVPTPHGRRTIAAAGKWPETTKVSTARPSCLALERLIPPPASGIAFGVLPEICAHALHEHTWERLSQDLDALFEVLPVARVGWKALPPYRKDQPLQACYFYTDGSFYADRQAGGWSVVVLGLQNDHPVGLGWVGGIVPHATSAYEGEVRAIVHAQALFLNQAAAFGVIASDCSAALDLVFGNACFSPEDAVAATAVSLRGASSAKGQQLLPLKADAHTGCAFNELADAVAKSAALGSAMPALAFSPSSFWQGVAEGVMDWAWTCYGQPNSAHVPTLDAKGTWSEAACQMPPVPLPPGTYFAPEAAAENTVQELHVSLVQYNCLSIKGQAAKEIMASALAQIGCDVAGLQETRTADDGISTPGSYWVLSSPATAEGVGGCQIWLHREKPVGHSMESGQPFYWERRSFSILCAEPQLLIVLAHAGGAKFCLISGHAPIASAAEHTRMHWWRRLAQGIRTAPRGCIPLIFVDANARFEANSNTPATTCSAPRCPNARAMLAIAREFKLEATHQFSHTGKRIASWKSPKGRLGLIDYIMYDAGFASAVRTDDTPDLQNLHSGVDHYPVAATLRARIDGARREQRPRICSRAIKTQYGQSVLRRALLTAPTPGWEVDATSHVEAVHAHLHTFVTKHLPPAPVPPRHPALTAATLEEVRRRRLQRQRLRTLSNQERKAFLLCVFRAWRSQRPPLSQFLRISARVADNVVELHRLNKRVTACFQSDKAQFLREQTTQARASGPAAFAHMVRAVTRQGRRFKTPHVVQMAQRSELHRSCNNLAGILRSQKEPGLSPKECPTFADLVRGFKSLQGGRASGRSGLPAEIYQADPFRAGALFLPIAMKIAARGMNPLQWCGGNVHSIPKPNKDVTTLGGWRSILLLESDAKAYQKAFRPKLIERLEHVRTVGQVGGLPKHTLSQPSALVRGHLLWLRTKGYSGGVLFLDCKDAYYSVVRDLLVKDPQCQWDPARLQERAQLLFVHRQDQLTFIEEMTAGNWSKALALPPELQRLLAAHLRHTWFADGNPGTTLYETASGSAPGAPVADTIFAFLFSRFLGDLQEEMRALGLSPHFVQNIPPDSCAEAPTWADDVAILFCAPDAKQAGHALSCIGKIAIFGLSSLGLEANLGPGKTEAIISLRGAGSKSAKQDMLCQAVPAVQVELPGNTQGALRVVRDYTHLGSIVMADCSELANIKHREGLLMQSFHTYRSRILHNPFLTFDEKRELVMSRLVPRFLHGAGLWRLATKQEAAKAQVTDAGMEAAWPGLTADGIWLRSAVQSLDAVGKTYAPLQQKLKDRPKLLIKDLATLLRGQRPLLRNACRYYLKSCSGNRPPVSWEDIDARVGTEASVQIVGACAKLEPISAHELPCPQRFPGSFEAARAEAFVKSKLLVVAIVSGRGKPIREEAMQYMALASQEVRVMLGENAVFWRGKPTELKDTQFRQSALRVHDVAADGGSLQCRSAMVHMAVLAGLCRLFLCCSMVAATVQYLNGSQDCDGDCAPDQSSWLQLQGLSTFTEWTMEVGGVASGDDQASKAICPSGYTVVFCQSDPPNAGDGLRLNDLQATVPTLNKICHAYASSTRSVQAVAVCANRNWERPGGHCAFAETRGVVSLAGKVGQLCPNRK</sequence>
<organism evidence="2 3">
    <name type="scientific">Symbiodinium natans</name>
    <dbReference type="NCBI Taxonomy" id="878477"/>
    <lineage>
        <taxon>Eukaryota</taxon>
        <taxon>Sar</taxon>
        <taxon>Alveolata</taxon>
        <taxon>Dinophyceae</taxon>
        <taxon>Suessiales</taxon>
        <taxon>Symbiodiniaceae</taxon>
        <taxon>Symbiodinium</taxon>
    </lineage>
</organism>
<dbReference type="GO" id="GO:0003676">
    <property type="term" value="F:nucleic acid binding"/>
    <property type="evidence" value="ECO:0007669"/>
    <property type="project" value="InterPro"/>
</dbReference>
<dbReference type="SUPFAM" id="SSF53098">
    <property type="entry name" value="Ribonuclease H-like"/>
    <property type="match status" value="1"/>
</dbReference>
<feature type="compositionally biased region" description="Basic and acidic residues" evidence="1">
    <location>
        <begin position="220"/>
        <end position="231"/>
    </location>
</feature>
<dbReference type="Proteomes" id="UP000604046">
    <property type="component" value="Unassembled WGS sequence"/>
</dbReference>
<dbReference type="InterPro" id="IPR036691">
    <property type="entry name" value="Endo/exonu/phosph_ase_sf"/>
</dbReference>
<evidence type="ECO:0008006" key="4">
    <source>
        <dbReference type="Google" id="ProtNLM"/>
    </source>
</evidence>
<evidence type="ECO:0000313" key="3">
    <source>
        <dbReference type="Proteomes" id="UP000604046"/>
    </source>
</evidence>
<name>A0A812PYK3_9DINO</name>
<reference evidence="2" key="1">
    <citation type="submission" date="2021-02" db="EMBL/GenBank/DDBJ databases">
        <authorList>
            <person name="Dougan E. K."/>
            <person name="Rhodes N."/>
            <person name="Thang M."/>
            <person name="Chan C."/>
        </authorList>
    </citation>
    <scope>NUCLEOTIDE SEQUENCE</scope>
</reference>
<evidence type="ECO:0000256" key="1">
    <source>
        <dbReference type="SAM" id="MobiDB-lite"/>
    </source>
</evidence>
<dbReference type="Gene3D" id="3.30.420.10">
    <property type="entry name" value="Ribonuclease H-like superfamily/Ribonuclease H"/>
    <property type="match status" value="1"/>
</dbReference>
<dbReference type="InterPro" id="IPR036397">
    <property type="entry name" value="RNaseH_sf"/>
</dbReference>
<evidence type="ECO:0000313" key="2">
    <source>
        <dbReference type="EMBL" id="CAE7375456.1"/>
    </source>
</evidence>
<comment type="caution">
    <text evidence="2">The sequence shown here is derived from an EMBL/GenBank/DDBJ whole genome shotgun (WGS) entry which is preliminary data.</text>
</comment>
<accession>A0A812PYK3</accession>
<gene>
    <name evidence="2" type="ORF">SNAT2548_LOCUS20511</name>
</gene>
<protein>
    <recommendedName>
        <fullName evidence="4">RNase H type-1 domain-containing protein</fullName>
    </recommendedName>
</protein>
<dbReference type="SUPFAM" id="SSF56219">
    <property type="entry name" value="DNase I-like"/>
    <property type="match status" value="1"/>
</dbReference>
<dbReference type="Gene3D" id="3.60.10.10">
    <property type="entry name" value="Endonuclease/exonuclease/phosphatase"/>
    <property type="match status" value="1"/>
</dbReference>
<dbReference type="InterPro" id="IPR012337">
    <property type="entry name" value="RNaseH-like_sf"/>
</dbReference>
<keyword evidence="3" id="KW-1185">Reference proteome</keyword>